<feature type="domain" description="DnaT DNA-binding" evidence="2">
    <location>
        <begin position="169"/>
        <end position="238"/>
    </location>
</feature>
<feature type="compositionally biased region" description="Polar residues" evidence="1">
    <location>
        <begin position="112"/>
        <end position="144"/>
    </location>
</feature>
<dbReference type="RefSeq" id="WP_054998200.1">
    <property type="nucleotide sequence ID" value="NZ_LJRO01000458.1"/>
</dbReference>
<evidence type="ECO:0000259" key="2">
    <source>
        <dbReference type="Pfam" id="PF17948"/>
    </source>
</evidence>
<dbReference type="Pfam" id="PF17948">
    <property type="entry name" value="DnaT"/>
    <property type="match status" value="1"/>
</dbReference>
<sequence>MSWALQIPRVTLSDSSARHVLLCLANYAGTDGRGAFPSATTLSEDTGLSERTVRSKLELLRASELIVPGNQALAAVYIERHDRRPVVYDLPIKRGANPAPRTERGADDGTGCKSQQNGVQNSTERGAKSAPNTSLNHQLTEQQQPREFSDLINEQDAQALESTDDRQRFSMFADWTPDSRYLIAQAQIAGVKPTDITDAMIRSFIGWFVAKQNTVDTPAGWCNRLVGWYVKERAKGNSPNFDDTSWSDDLGDL</sequence>
<comment type="caution">
    <text evidence="3">The sequence shown here is derived from an EMBL/GenBank/DDBJ whole genome shotgun (WGS) entry which is preliminary data.</text>
</comment>
<dbReference type="Gene3D" id="1.10.8.1180">
    <property type="match status" value="1"/>
</dbReference>
<dbReference type="Proteomes" id="UP000050523">
    <property type="component" value="Unassembled WGS sequence"/>
</dbReference>
<feature type="region of interest" description="Disordered" evidence="1">
    <location>
        <begin position="89"/>
        <end position="144"/>
    </location>
</feature>
<evidence type="ECO:0000256" key="1">
    <source>
        <dbReference type="SAM" id="MobiDB-lite"/>
    </source>
</evidence>
<name>A0AA40TSV4_9PSED</name>
<reference evidence="3 4" key="1">
    <citation type="submission" date="2015-09" db="EMBL/GenBank/DDBJ databases">
        <title>Genome announcement of multiple Pseudomonas syringae strains.</title>
        <authorList>
            <person name="Thakur S."/>
            <person name="Wang P.W."/>
            <person name="Gong Y."/>
            <person name="Weir B.S."/>
            <person name="Guttman D.S."/>
        </authorList>
    </citation>
    <scope>NUCLEOTIDE SEQUENCE [LARGE SCALE GENOMIC DNA]</scope>
    <source>
        <strain evidence="3 4">ICMP9151</strain>
    </source>
</reference>
<gene>
    <name evidence="3" type="ORF">ALO43_03339</name>
</gene>
<dbReference type="AlphaFoldDB" id="A0AA40TSV4"/>
<dbReference type="EMBL" id="LJRO01000458">
    <property type="protein sequence ID" value="KPY92123.1"/>
    <property type="molecule type" value="Genomic_DNA"/>
</dbReference>
<dbReference type="InterPro" id="IPR040480">
    <property type="entry name" value="DnaT_DNA_bind"/>
</dbReference>
<organism evidence="3 4">
    <name type="scientific">Pseudomonas tremae</name>
    <dbReference type="NCBI Taxonomy" id="200454"/>
    <lineage>
        <taxon>Bacteria</taxon>
        <taxon>Pseudomonadati</taxon>
        <taxon>Pseudomonadota</taxon>
        <taxon>Gammaproteobacteria</taxon>
        <taxon>Pseudomonadales</taxon>
        <taxon>Pseudomonadaceae</taxon>
        <taxon>Pseudomonas</taxon>
    </lineage>
</organism>
<evidence type="ECO:0000313" key="4">
    <source>
        <dbReference type="Proteomes" id="UP000050523"/>
    </source>
</evidence>
<dbReference type="Pfam" id="PF13730">
    <property type="entry name" value="HTH_36"/>
    <property type="match status" value="1"/>
</dbReference>
<proteinExistence type="predicted"/>
<protein>
    <recommendedName>
        <fullName evidence="2">DnaT DNA-binding domain-containing protein</fullName>
    </recommendedName>
</protein>
<evidence type="ECO:0000313" key="3">
    <source>
        <dbReference type="EMBL" id="KPY92123.1"/>
    </source>
</evidence>
<accession>A0AA40TSV4</accession>